<name>A0ABP0J4T1_9DINO</name>
<protein>
    <submittedName>
        <fullName evidence="1">Uncharacterized protein</fullName>
    </submittedName>
</protein>
<dbReference type="Proteomes" id="UP001642464">
    <property type="component" value="Unassembled WGS sequence"/>
</dbReference>
<evidence type="ECO:0000313" key="1">
    <source>
        <dbReference type="EMBL" id="CAK9009361.1"/>
    </source>
</evidence>
<dbReference type="EMBL" id="CAXAMM010005980">
    <property type="protein sequence ID" value="CAK9009361.1"/>
    <property type="molecule type" value="Genomic_DNA"/>
</dbReference>
<proteinExistence type="predicted"/>
<organism evidence="1 2">
    <name type="scientific">Durusdinium trenchii</name>
    <dbReference type="NCBI Taxonomy" id="1381693"/>
    <lineage>
        <taxon>Eukaryota</taxon>
        <taxon>Sar</taxon>
        <taxon>Alveolata</taxon>
        <taxon>Dinophyceae</taxon>
        <taxon>Suessiales</taxon>
        <taxon>Symbiodiniaceae</taxon>
        <taxon>Durusdinium</taxon>
    </lineage>
</organism>
<keyword evidence="2" id="KW-1185">Reference proteome</keyword>
<reference evidence="1 2" key="1">
    <citation type="submission" date="2024-02" db="EMBL/GenBank/DDBJ databases">
        <authorList>
            <person name="Chen Y."/>
            <person name="Shah S."/>
            <person name="Dougan E. K."/>
            <person name="Thang M."/>
            <person name="Chan C."/>
        </authorList>
    </citation>
    <scope>NUCLEOTIDE SEQUENCE [LARGE SCALE GENOMIC DNA]</scope>
</reference>
<accession>A0ABP0J4T1</accession>
<gene>
    <name evidence="1" type="ORF">SCF082_LOCUS10255</name>
</gene>
<sequence>MARTFEGRIFMKPLAKSRGQSAEVYVNVGWVASGSQGLPPYDARLEAACSQEQWDDLMASYKAFHDEKSVPEWMPIVNCFLCPFTLGLTCCLTNAMIYKYTSGLELITKEKTKSWKCPARFENVRLYGPAGEAPDQIPYDQYGQPLLAMRGKPGDKPFAEWPPAGCNLVINLNVRAEEFAQQWLPQGPVAPMQIGMA</sequence>
<evidence type="ECO:0000313" key="2">
    <source>
        <dbReference type="Proteomes" id="UP001642464"/>
    </source>
</evidence>
<comment type="caution">
    <text evidence="1">The sequence shown here is derived from an EMBL/GenBank/DDBJ whole genome shotgun (WGS) entry which is preliminary data.</text>
</comment>